<evidence type="ECO:0000259" key="2">
    <source>
        <dbReference type="Pfam" id="PF03404"/>
    </source>
</evidence>
<sequence length="238" mass="26157">MNTRSAAAAASSAHRKVVKPTPAELMEDTGTGLDYGTRPDRMPGFRTPTDRFFIRSHAPTPHLTPATWTLQVEGNGVRKPIEDYVLIGPDHPADEHARGPAITGIKVASLVELPWPARLRAEPQMIRGRAFAGENRIARVAYRIDDGPWRDAPIASTGTPGVWVRWQFSWDPEPGEHTLRVRATDDRGNTQPDSTPWNELGYQYNSVLAHPVHVESAVRRGPARLRSATGSGHSRSAA</sequence>
<proteinExistence type="predicted"/>
<organism evidence="3 4">
    <name type="scientific">Pseudonocardia aurantiaca</name>
    <dbReference type="NCBI Taxonomy" id="75290"/>
    <lineage>
        <taxon>Bacteria</taxon>
        <taxon>Bacillati</taxon>
        <taxon>Actinomycetota</taxon>
        <taxon>Actinomycetes</taxon>
        <taxon>Pseudonocardiales</taxon>
        <taxon>Pseudonocardiaceae</taxon>
        <taxon>Pseudonocardia</taxon>
    </lineage>
</organism>
<dbReference type="Gene3D" id="2.60.40.650">
    <property type="match status" value="1"/>
</dbReference>
<dbReference type="Pfam" id="PF03404">
    <property type="entry name" value="Mo-co_dimer"/>
    <property type="match status" value="1"/>
</dbReference>
<evidence type="ECO:0000256" key="1">
    <source>
        <dbReference type="SAM" id="MobiDB-lite"/>
    </source>
</evidence>
<dbReference type="PANTHER" id="PTHR19372">
    <property type="entry name" value="SULFITE REDUCTASE"/>
    <property type="match status" value="1"/>
</dbReference>
<dbReference type="EMBL" id="JBHUCP010000020">
    <property type="protein sequence ID" value="MFD1532833.1"/>
    <property type="molecule type" value="Genomic_DNA"/>
</dbReference>
<dbReference type="PANTHER" id="PTHR19372:SF7">
    <property type="entry name" value="SULFITE OXIDASE, MITOCHONDRIAL"/>
    <property type="match status" value="1"/>
</dbReference>
<protein>
    <recommendedName>
        <fullName evidence="2">Moybdenum cofactor oxidoreductase dimerisation domain-containing protein</fullName>
    </recommendedName>
</protein>
<name>A0ABW4FQF8_9PSEU</name>
<dbReference type="Gene3D" id="3.90.420.10">
    <property type="entry name" value="Oxidoreductase, molybdopterin-binding domain"/>
    <property type="match status" value="1"/>
</dbReference>
<dbReference type="InterPro" id="IPR036374">
    <property type="entry name" value="OxRdtase_Mopterin-bd_sf"/>
</dbReference>
<reference evidence="4" key="1">
    <citation type="journal article" date="2019" name="Int. J. Syst. Evol. Microbiol.">
        <title>The Global Catalogue of Microorganisms (GCM) 10K type strain sequencing project: providing services to taxonomists for standard genome sequencing and annotation.</title>
        <authorList>
            <consortium name="The Broad Institute Genomics Platform"/>
            <consortium name="The Broad Institute Genome Sequencing Center for Infectious Disease"/>
            <person name="Wu L."/>
            <person name="Ma J."/>
        </authorList>
    </citation>
    <scope>NUCLEOTIDE SEQUENCE [LARGE SCALE GENOMIC DNA]</scope>
    <source>
        <strain evidence="4">JCM 12165</strain>
    </source>
</reference>
<feature type="domain" description="Moybdenum cofactor oxidoreductase dimerisation" evidence="2">
    <location>
        <begin position="121"/>
        <end position="206"/>
    </location>
</feature>
<feature type="compositionally biased region" description="Polar residues" evidence="1">
    <location>
        <begin position="228"/>
        <end position="238"/>
    </location>
</feature>
<keyword evidence="4" id="KW-1185">Reference proteome</keyword>
<feature type="compositionally biased region" description="Low complexity" evidence="1">
    <location>
        <begin position="1"/>
        <end position="12"/>
    </location>
</feature>
<dbReference type="SUPFAM" id="SSF56524">
    <property type="entry name" value="Oxidoreductase molybdopterin-binding domain"/>
    <property type="match status" value="1"/>
</dbReference>
<gene>
    <name evidence="3" type="ORF">ACFSCY_25755</name>
</gene>
<dbReference type="InterPro" id="IPR014756">
    <property type="entry name" value="Ig_E-set"/>
</dbReference>
<dbReference type="Proteomes" id="UP001597145">
    <property type="component" value="Unassembled WGS sequence"/>
</dbReference>
<feature type="region of interest" description="Disordered" evidence="1">
    <location>
        <begin position="1"/>
        <end position="20"/>
    </location>
</feature>
<evidence type="ECO:0000313" key="4">
    <source>
        <dbReference type="Proteomes" id="UP001597145"/>
    </source>
</evidence>
<comment type="caution">
    <text evidence="3">The sequence shown here is derived from an EMBL/GenBank/DDBJ whole genome shotgun (WGS) entry which is preliminary data.</text>
</comment>
<feature type="region of interest" description="Disordered" evidence="1">
    <location>
        <begin position="218"/>
        <end position="238"/>
    </location>
</feature>
<dbReference type="InterPro" id="IPR005066">
    <property type="entry name" value="MoCF_OxRdtse_dimer"/>
</dbReference>
<evidence type="ECO:0000313" key="3">
    <source>
        <dbReference type="EMBL" id="MFD1532833.1"/>
    </source>
</evidence>
<dbReference type="SUPFAM" id="SSF81296">
    <property type="entry name" value="E set domains"/>
    <property type="match status" value="1"/>
</dbReference>
<accession>A0ABW4FQF8</accession>
<dbReference type="RefSeq" id="WP_343985956.1">
    <property type="nucleotide sequence ID" value="NZ_BAAAJG010000027.1"/>
</dbReference>